<sequence>MTNMIDIKVKNQFSQIVDAKALLRSAPENQDVSKRIEHIVVDGEVILPSIELLFESQNSSSIYKVIEA</sequence>
<accession>A0A151XYX3</accession>
<dbReference type="AlphaFoldDB" id="A0A151XYX3"/>
<keyword evidence="2" id="KW-1185">Reference proteome</keyword>
<dbReference type="RefSeq" id="WP_067670972.1">
    <property type="nucleotide sequence ID" value="NZ_CBCSIK010000001.1"/>
</dbReference>
<gene>
    <name evidence="1" type="ORF">AZH43_16480</name>
</gene>
<protein>
    <submittedName>
        <fullName evidence="1">Uncharacterized protein</fullName>
    </submittedName>
</protein>
<comment type="caution">
    <text evidence="1">The sequence shown here is derived from an EMBL/GenBank/DDBJ whole genome shotgun (WGS) entry which is preliminary data.</text>
</comment>
<dbReference type="Proteomes" id="UP000076276">
    <property type="component" value="Unassembled WGS sequence"/>
</dbReference>
<proteinExistence type="predicted"/>
<evidence type="ECO:0000313" key="2">
    <source>
        <dbReference type="Proteomes" id="UP000076276"/>
    </source>
</evidence>
<name>A0A151XYX3_9GAMM</name>
<organism evidence="1 2">
    <name type="scientific">Acinetobacter pragensis</name>
    <dbReference type="NCBI Taxonomy" id="1806892"/>
    <lineage>
        <taxon>Bacteria</taxon>
        <taxon>Pseudomonadati</taxon>
        <taxon>Pseudomonadota</taxon>
        <taxon>Gammaproteobacteria</taxon>
        <taxon>Moraxellales</taxon>
        <taxon>Moraxellaceae</taxon>
        <taxon>Acinetobacter</taxon>
    </lineage>
</organism>
<dbReference type="EMBL" id="LUAW01000036">
    <property type="protein sequence ID" value="KYQ70996.1"/>
    <property type="molecule type" value="Genomic_DNA"/>
</dbReference>
<evidence type="ECO:0000313" key="1">
    <source>
        <dbReference type="EMBL" id="KYQ70996.1"/>
    </source>
</evidence>
<reference evidence="1 2" key="1">
    <citation type="submission" date="2016-03" db="EMBL/GenBank/DDBJ databases">
        <title>Acinetobacter genomospecies 28 strain ANC 4149.</title>
        <authorList>
            <person name="Radolfova-Krizova L."/>
            <person name="Nemec A."/>
        </authorList>
    </citation>
    <scope>NUCLEOTIDE SEQUENCE [LARGE SCALE GENOMIC DNA]</scope>
    <source>
        <strain evidence="1 2">ANC 4149</strain>
    </source>
</reference>
<dbReference type="OrthoDB" id="6693781at2"/>